<comment type="caution">
    <text evidence="1">The sequence shown here is derived from an EMBL/GenBank/DDBJ whole genome shotgun (WGS) entry which is preliminary data.</text>
</comment>
<sequence>MATPKRITKSITSEELRVAKIPVIVSLGFVNTSQEETLWIFPKEVVIPKRKIKRYWPTSKI</sequence>
<evidence type="ECO:0000313" key="1">
    <source>
        <dbReference type="EMBL" id="KKS71079.1"/>
    </source>
</evidence>
<protein>
    <submittedName>
        <fullName evidence="1">Uncharacterized protein</fullName>
    </submittedName>
</protein>
<proteinExistence type="predicted"/>
<gene>
    <name evidence="1" type="ORF">UV41_C0006G0031</name>
</gene>
<dbReference type="Proteomes" id="UP000034785">
    <property type="component" value="Unassembled WGS sequence"/>
</dbReference>
<evidence type="ECO:0000313" key="2">
    <source>
        <dbReference type="Proteomes" id="UP000034785"/>
    </source>
</evidence>
<reference evidence="1 2" key="1">
    <citation type="journal article" date="2015" name="Nature">
        <title>rRNA introns, odd ribosomes, and small enigmatic genomes across a large radiation of phyla.</title>
        <authorList>
            <person name="Brown C.T."/>
            <person name="Hug L.A."/>
            <person name="Thomas B.C."/>
            <person name="Sharon I."/>
            <person name="Castelle C.J."/>
            <person name="Singh A."/>
            <person name="Wilkins M.J."/>
            <person name="Williams K.H."/>
            <person name="Banfield J.F."/>
        </authorList>
    </citation>
    <scope>NUCLEOTIDE SEQUENCE [LARGE SCALE GENOMIC DNA]</scope>
</reference>
<organism evidence="1 2">
    <name type="scientific">Candidatus Daviesbacteria bacterium GW2011_GWA2_42_7</name>
    <dbReference type="NCBI Taxonomy" id="1618425"/>
    <lineage>
        <taxon>Bacteria</taxon>
        <taxon>Candidatus Daviesiibacteriota</taxon>
    </lineage>
</organism>
<name>A0A0G1BD24_9BACT</name>
<dbReference type="AlphaFoldDB" id="A0A0G1BD24"/>
<dbReference type="EMBL" id="LCEJ01000006">
    <property type="protein sequence ID" value="KKS71079.1"/>
    <property type="molecule type" value="Genomic_DNA"/>
</dbReference>
<accession>A0A0G1BD24</accession>